<accession>A0A2A1K9A8</accession>
<evidence type="ECO:0000313" key="7">
    <source>
        <dbReference type="Proteomes" id="UP000238153"/>
    </source>
</evidence>
<keyword evidence="2 5" id="KW-0812">Transmembrane</keyword>
<dbReference type="EMBL" id="PGWX01000136">
    <property type="protein sequence ID" value="PPJ77395.1"/>
    <property type="molecule type" value="Genomic_DNA"/>
</dbReference>
<feature type="transmembrane region" description="Helical" evidence="5">
    <location>
        <begin position="108"/>
        <end position="130"/>
    </location>
</feature>
<dbReference type="STRING" id="1283.ShL2_02077"/>
<comment type="subcellular location">
    <subcellularLocation>
        <location evidence="1">Membrane</location>
        <topology evidence="1">Multi-pass membrane protein</topology>
    </subcellularLocation>
</comment>
<evidence type="ECO:0000256" key="2">
    <source>
        <dbReference type="ARBA" id="ARBA00022692"/>
    </source>
</evidence>
<name>A0A2A1K9A8_STAHA</name>
<feature type="transmembrane region" description="Helical" evidence="5">
    <location>
        <begin position="163"/>
        <end position="180"/>
    </location>
</feature>
<evidence type="ECO:0000256" key="1">
    <source>
        <dbReference type="ARBA" id="ARBA00004141"/>
    </source>
</evidence>
<dbReference type="GO" id="GO:0016020">
    <property type="term" value="C:membrane"/>
    <property type="evidence" value="ECO:0007669"/>
    <property type="project" value="UniProtKB-SubCell"/>
</dbReference>
<evidence type="ECO:0000313" key="6">
    <source>
        <dbReference type="EMBL" id="PPJ77395.1"/>
    </source>
</evidence>
<feature type="transmembrane region" description="Helical" evidence="5">
    <location>
        <begin position="139"/>
        <end position="157"/>
    </location>
</feature>
<proteinExistence type="predicted"/>
<protein>
    <submittedName>
        <fullName evidence="6">Uncharacterized protein</fullName>
    </submittedName>
</protein>
<dbReference type="AlphaFoldDB" id="A0A2A1K9A8"/>
<evidence type="ECO:0000256" key="3">
    <source>
        <dbReference type="ARBA" id="ARBA00022989"/>
    </source>
</evidence>
<gene>
    <name evidence="6" type="ORF">CV019_01625</name>
</gene>
<feature type="transmembrane region" description="Helical" evidence="5">
    <location>
        <begin position="52"/>
        <end position="70"/>
    </location>
</feature>
<feature type="transmembrane region" description="Helical" evidence="5">
    <location>
        <begin position="27"/>
        <end position="46"/>
    </location>
</feature>
<dbReference type="InterPro" id="IPR006214">
    <property type="entry name" value="Bax_inhibitor_1-related"/>
</dbReference>
<organism evidence="6 7">
    <name type="scientific">Staphylococcus haemolyticus</name>
    <dbReference type="NCBI Taxonomy" id="1283"/>
    <lineage>
        <taxon>Bacteria</taxon>
        <taxon>Bacillati</taxon>
        <taxon>Bacillota</taxon>
        <taxon>Bacilli</taxon>
        <taxon>Bacillales</taxon>
        <taxon>Staphylococcaceae</taxon>
        <taxon>Staphylococcus</taxon>
    </lineage>
</organism>
<feature type="transmembrane region" description="Helical" evidence="5">
    <location>
        <begin position="77"/>
        <end position="96"/>
    </location>
</feature>
<evidence type="ECO:0000256" key="4">
    <source>
        <dbReference type="ARBA" id="ARBA00023136"/>
    </source>
</evidence>
<dbReference type="Proteomes" id="UP000238153">
    <property type="component" value="Unassembled WGS sequence"/>
</dbReference>
<dbReference type="RefSeq" id="WP_037570561.1">
    <property type="nucleotide sequence ID" value="NZ_CAJCGE010000052.1"/>
</dbReference>
<reference evidence="6 7" key="1">
    <citation type="submission" date="2017-11" db="EMBL/GenBank/DDBJ databases">
        <authorList>
            <person name="Founou R.C."/>
            <person name="Founou L."/>
            <person name="Allam M."/>
            <person name="Ismail A."/>
            <person name="Essack S.Y."/>
        </authorList>
    </citation>
    <scope>NUCLEOTIDE SEQUENCE [LARGE SCALE GENOMIC DNA]</scope>
    <source>
        <strain evidence="6 7">G811N2B1</strain>
    </source>
</reference>
<sequence length="219" mass="25610">MFQSYNNTHHMKTKHRDKDRTRDYAKVWLFFMYYWIIFGIGCYFGQYLPMEWRRPLSIALLVLILATLFIQRARKYGLVISHIYAIIVGLLSYATFTTYMQNLGPEVFYKNVLLAIGAFLVFGILGYFIINDASSIGKYLFVTLIALIIAGLIGMFIDNPIYHTVITVVGLILFLLYTLYDFNRMKRGNFSPREMGFNLFINLLNIIKDVLRLANRFKN</sequence>
<dbReference type="Pfam" id="PF01027">
    <property type="entry name" value="Bax1-I"/>
    <property type="match status" value="1"/>
</dbReference>
<keyword evidence="4 5" id="KW-0472">Membrane</keyword>
<keyword evidence="3 5" id="KW-1133">Transmembrane helix</keyword>
<evidence type="ECO:0000256" key="5">
    <source>
        <dbReference type="SAM" id="Phobius"/>
    </source>
</evidence>
<comment type="caution">
    <text evidence="6">The sequence shown here is derived from an EMBL/GenBank/DDBJ whole genome shotgun (WGS) entry which is preliminary data.</text>
</comment>